<keyword evidence="3 4" id="KW-0408">Iron</keyword>
<protein>
    <submittedName>
        <fullName evidence="6">Cytochrome c553</fullName>
    </submittedName>
</protein>
<reference evidence="6 7" key="1">
    <citation type="submission" date="2016-11" db="EMBL/GenBank/DDBJ databases">
        <authorList>
            <person name="Jaros S."/>
            <person name="Januszkiewicz K."/>
            <person name="Wedrychowicz H."/>
        </authorList>
    </citation>
    <scope>NUCLEOTIDE SEQUENCE [LARGE SCALE GENOMIC DNA]</scope>
    <source>
        <strain evidence="6 7">DSM 9705</strain>
    </source>
</reference>
<evidence type="ECO:0000256" key="3">
    <source>
        <dbReference type="ARBA" id="ARBA00023004"/>
    </source>
</evidence>
<dbReference type="Gene3D" id="1.10.760.10">
    <property type="entry name" value="Cytochrome c-like domain"/>
    <property type="match status" value="1"/>
</dbReference>
<dbReference type="InterPro" id="IPR009056">
    <property type="entry name" value="Cyt_c-like_dom"/>
</dbReference>
<dbReference type="STRING" id="1121409.SAMN02745124_01837"/>
<proteinExistence type="predicted"/>
<gene>
    <name evidence="6" type="ORF">SAMN02745124_01837</name>
</gene>
<sequence>MIISSQRRNVKRDNKGLQIGGGFATFALMQWINVPQSHNVQFFKVPSTMEDTMKALPFIRHSAVFLGAGLLLISGACSTPSGDAEEGQRWYSMHNCYACHGRQGNDGKAPQIYPLDMSYRHFLGIVRDAGSPIMPKYSEEKIPDGDVADIYAWLTRK</sequence>
<evidence type="ECO:0000256" key="1">
    <source>
        <dbReference type="ARBA" id="ARBA00022617"/>
    </source>
</evidence>
<dbReference type="GO" id="GO:0009055">
    <property type="term" value="F:electron transfer activity"/>
    <property type="evidence" value="ECO:0007669"/>
    <property type="project" value="InterPro"/>
</dbReference>
<dbReference type="PROSITE" id="PS51007">
    <property type="entry name" value="CYTC"/>
    <property type="match status" value="1"/>
</dbReference>
<dbReference type="GO" id="GO:0020037">
    <property type="term" value="F:heme binding"/>
    <property type="evidence" value="ECO:0007669"/>
    <property type="project" value="InterPro"/>
</dbReference>
<evidence type="ECO:0000259" key="5">
    <source>
        <dbReference type="PROSITE" id="PS51007"/>
    </source>
</evidence>
<dbReference type="GO" id="GO:0046872">
    <property type="term" value="F:metal ion binding"/>
    <property type="evidence" value="ECO:0007669"/>
    <property type="project" value="UniProtKB-KW"/>
</dbReference>
<feature type="domain" description="Cytochrome c" evidence="5">
    <location>
        <begin position="82"/>
        <end position="157"/>
    </location>
</feature>
<evidence type="ECO:0000313" key="7">
    <source>
        <dbReference type="Proteomes" id="UP000184139"/>
    </source>
</evidence>
<keyword evidence="2 4" id="KW-0479">Metal-binding</keyword>
<dbReference type="AlphaFoldDB" id="A0A1M5VS27"/>
<dbReference type="EMBL" id="FQXS01000009">
    <property type="protein sequence ID" value="SHH77733.1"/>
    <property type="molecule type" value="Genomic_DNA"/>
</dbReference>
<name>A0A1M5VS27_9BACT</name>
<dbReference type="Proteomes" id="UP000184139">
    <property type="component" value="Unassembled WGS sequence"/>
</dbReference>
<organism evidence="6 7">
    <name type="scientific">Desulfofustis glycolicus DSM 9705</name>
    <dbReference type="NCBI Taxonomy" id="1121409"/>
    <lineage>
        <taxon>Bacteria</taxon>
        <taxon>Pseudomonadati</taxon>
        <taxon>Thermodesulfobacteriota</taxon>
        <taxon>Desulfobulbia</taxon>
        <taxon>Desulfobulbales</taxon>
        <taxon>Desulfocapsaceae</taxon>
        <taxon>Desulfofustis</taxon>
    </lineage>
</organism>
<evidence type="ECO:0000313" key="6">
    <source>
        <dbReference type="EMBL" id="SHH77733.1"/>
    </source>
</evidence>
<accession>A0A1M5VS27</accession>
<evidence type="ECO:0000256" key="4">
    <source>
        <dbReference type="PROSITE-ProRule" id="PRU00433"/>
    </source>
</evidence>
<keyword evidence="7" id="KW-1185">Reference proteome</keyword>
<dbReference type="InterPro" id="IPR036909">
    <property type="entry name" value="Cyt_c-like_dom_sf"/>
</dbReference>
<evidence type="ECO:0000256" key="2">
    <source>
        <dbReference type="ARBA" id="ARBA00022723"/>
    </source>
</evidence>
<dbReference type="Pfam" id="PF13442">
    <property type="entry name" value="Cytochrome_CBB3"/>
    <property type="match status" value="1"/>
</dbReference>
<keyword evidence="1 4" id="KW-0349">Heme</keyword>
<dbReference type="SUPFAM" id="SSF46626">
    <property type="entry name" value="Cytochrome c"/>
    <property type="match status" value="1"/>
</dbReference>